<organism evidence="3 4">
    <name type="scientific">Candidatus Flavonifractor merdigallinarum</name>
    <dbReference type="NCBI Taxonomy" id="2838589"/>
    <lineage>
        <taxon>Bacteria</taxon>
        <taxon>Bacillati</taxon>
        <taxon>Bacillota</taxon>
        <taxon>Clostridia</taxon>
        <taxon>Eubacteriales</taxon>
        <taxon>Oscillospiraceae</taxon>
        <taxon>Flavonifractor</taxon>
    </lineage>
</organism>
<evidence type="ECO:0000313" key="4">
    <source>
        <dbReference type="Proteomes" id="UP000823868"/>
    </source>
</evidence>
<dbReference type="GO" id="GO:0005829">
    <property type="term" value="C:cytosol"/>
    <property type="evidence" value="ECO:0007669"/>
    <property type="project" value="TreeGrafter"/>
</dbReference>
<dbReference type="HAMAP" id="MF_00003">
    <property type="entry name" value="RbfA"/>
    <property type="match status" value="1"/>
</dbReference>
<dbReference type="InterPro" id="IPR020053">
    <property type="entry name" value="Ribosome-bd_factorA_CS"/>
</dbReference>
<comment type="subunit">
    <text evidence="2">Monomer. Binds 30S ribosomal subunits, but not 50S ribosomal subunits or 70S ribosomes.</text>
</comment>
<keyword evidence="1 2" id="KW-0690">Ribosome biogenesis</keyword>
<dbReference type="PANTHER" id="PTHR33515:SF1">
    <property type="entry name" value="RIBOSOME-BINDING FACTOR A, CHLOROPLASTIC-RELATED"/>
    <property type="match status" value="1"/>
</dbReference>
<dbReference type="AlphaFoldDB" id="A0A9D1Y7F2"/>
<evidence type="ECO:0000256" key="1">
    <source>
        <dbReference type="ARBA" id="ARBA00022517"/>
    </source>
</evidence>
<evidence type="ECO:0000256" key="2">
    <source>
        <dbReference type="HAMAP-Rule" id="MF_00003"/>
    </source>
</evidence>
<gene>
    <name evidence="2 3" type="primary">rbfA</name>
    <name evidence="3" type="ORF">H9841_03480</name>
</gene>
<reference evidence="3" key="1">
    <citation type="journal article" date="2021" name="PeerJ">
        <title>Extensive microbial diversity within the chicken gut microbiome revealed by metagenomics and culture.</title>
        <authorList>
            <person name="Gilroy R."/>
            <person name="Ravi A."/>
            <person name="Getino M."/>
            <person name="Pursley I."/>
            <person name="Horton D.L."/>
            <person name="Alikhan N.F."/>
            <person name="Baker D."/>
            <person name="Gharbi K."/>
            <person name="Hall N."/>
            <person name="Watson M."/>
            <person name="Adriaenssens E.M."/>
            <person name="Foster-Nyarko E."/>
            <person name="Jarju S."/>
            <person name="Secka A."/>
            <person name="Antonio M."/>
            <person name="Oren A."/>
            <person name="Chaudhuri R.R."/>
            <person name="La Ragione R."/>
            <person name="Hildebrand F."/>
            <person name="Pallen M.J."/>
        </authorList>
    </citation>
    <scope>NUCLEOTIDE SEQUENCE</scope>
    <source>
        <strain evidence="3">ChiBcec16_6824</strain>
    </source>
</reference>
<evidence type="ECO:0000313" key="3">
    <source>
        <dbReference type="EMBL" id="HIY20950.1"/>
    </source>
</evidence>
<dbReference type="Gene3D" id="3.30.300.20">
    <property type="match status" value="1"/>
</dbReference>
<accession>A0A9D1Y7F2</accession>
<dbReference type="EMBL" id="DXDX01000063">
    <property type="protein sequence ID" value="HIY20950.1"/>
    <property type="molecule type" value="Genomic_DNA"/>
</dbReference>
<comment type="caution">
    <text evidence="3">The sequence shown here is derived from an EMBL/GenBank/DDBJ whole genome shotgun (WGS) entry which is preliminary data.</text>
</comment>
<dbReference type="SUPFAM" id="SSF89919">
    <property type="entry name" value="Ribosome-binding factor A, RbfA"/>
    <property type="match status" value="1"/>
</dbReference>
<dbReference type="Pfam" id="PF02033">
    <property type="entry name" value="RBFA"/>
    <property type="match status" value="1"/>
</dbReference>
<dbReference type="GO" id="GO:0030490">
    <property type="term" value="P:maturation of SSU-rRNA"/>
    <property type="evidence" value="ECO:0007669"/>
    <property type="project" value="UniProtKB-UniRule"/>
</dbReference>
<dbReference type="InterPro" id="IPR000238">
    <property type="entry name" value="RbfA"/>
</dbReference>
<sequence>MASNRIGRINEEIQRELASLIRTVKDPRVHGLVSITAVETTSDLRYAKIFVSVLDKSDVKEVVKGLKSAAGYLRRELGAALNLRYTPELLFVEDDSIGQGAHILSMLRDPEVVKPANPANAHINLEEDEE</sequence>
<reference evidence="3" key="2">
    <citation type="submission" date="2021-04" db="EMBL/GenBank/DDBJ databases">
        <authorList>
            <person name="Gilroy R."/>
        </authorList>
    </citation>
    <scope>NUCLEOTIDE SEQUENCE</scope>
    <source>
        <strain evidence="3">ChiBcec16_6824</strain>
    </source>
</reference>
<dbReference type="NCBIfam" id="TIGR00082">
    <property type="entry name" value="rbfA"/>
    <property type="match status" value="1"/>
</dbReference>
<protein>
    <recommendedName>
        <fullName evidence="2">Ribosome-binding factor A</fullName>
    </recommendedName>
</protein>
<dbReference type="InterPro" id="IPR015946">
    <property type="entry name" value="KH_dom-like_a/b"/>
</dbReference>
<dbReference type="InterPro" id="IPR023799">
    <property type="entry name" value="RbfA_dom_sf"/>
</dbReference>
<proteinExistence type="inferred from homology"/>
<name>A0A9D1Y7F2_9FIRM</name>
<comment type="subcellular location">
    <subcellularLocation>
        <location evidence="2">Cytoplasm</location>
    </subcellularLocation>
</comment>
<dbReference type="PROSITE" id="PS01319">
    <property type="entry name" value="RBFA"/>
    <property type="match status" value="1"/>
</dbReference>
<dbReference type="Proteomes" id="UP000823868">
    <property type="component" value="Unassembled WGS sequence"/>
</dbReference>
<keyword evidence="2" id="KW-0963">Cytoplasm</keyword>
<dbReference type="PANTHER" id="PTHR33515">
    <property type="entry name" value="RIBOSOME-BINDING FACTOR A, CHLOROPLASTIC-RELATED"/>
    <property type="match status" value="1"/>
</dbReference>
<dbReference type="GO" id="GO:0043024">
    <property type="term" value="F:ribosomal small subunit binding"/>
    <property type="evidence" value="ECO:0007669"/>
    <property type="project" value="TreeGrafter"/>
</dbReference>
<comment type="similarity">
    <text evidence="2">Belongs to the RbfA family.</text>
</comment>
<comment type="function">
    <text evidence="2">One of several proteins that assist in the late maturation steps of the functional core of the 30S ribosomal subunit. Associates with free 30S ribosomal subunits (but not with 30S subunits that are part of 70S ribosomes or polysomes). Required for efficient processing of 16S rRNA. May interact with the 5'-terminal helix region of 16S rRNA.</text>
</comment>